<organism evidence="2 3">
    <name type="scientific">Pseudonocardia hierapolitana</name>
    <dbReference type="NCBI Taxonomy" id="1128676"/>
    <lineage>
        <taxon>Bacteria</taxon>
        <taxon>Bacillati</taxon>
        <taxon>Actinomycetota</taxon>
        <taxon>Actinomycetes</taxon>
        <taxon>Pseudonocardiales</taxon>
        <taxon>Pseudonocardiaceae</taxon>
        <taxon>Pseudonocardia</taxon>
    </lineage>
</organism>
<feature type="domain" description="Antitoxin FitA-like ribbon-helix-helix" evidence="1">
    <location>
        <begin position="15"/>
        <end position="51"/>
    </location>
</feature>
<keyword evidence="3" id="KW-1185">Reference proteome</keyword>
<proteinExistence type="predicted"/>
<dbReference type="SUPFAM" id="SSF47598">
    <property type="entry name" value="Ribbon-helix-helix"/>
    <property type="match status" value="1"/>
</dbReference>
<dbReference type="GO" id="GO:0006355">
    <property type="term" value="P:regulation of DNA-templated transcription"/>
    <property type="evidence" value="ECO:0007669"/>
    <property type="project" value="InterPro"/>
</dbReference>
<evidence type="ECO:0000313" key="2">
    <source>
        <dbReference type="EMBL" id="TWF79582.1"/>
    </source>
</evidence>
<sequence length="88" mass="9566">MSPHRNAIGMIATVADLLIRNLDPVTHRELKRRAQRAGQSLQAYVAGLLEAQTARPAIEDWLAELEEIPPVEGASGADAVRSARDELP</sequence>
<name>A0A561SXM2_9PSEU</name>
<dbReference type="InterPro" id="IPR053853">
    <property type="entry name" value="FitA-like_RHH"/>
</dbReference>
<dbReference type="Proteomes" id="UP000321261">
    <property type="component" value="Unassembled WGS sequence"/>
</dbReference>
<protein>
    <recommendedName>
        <fullName evidence="1">Antitoxin FitA-like ribbon-helix-helix domain-containing protein</fullName>
    </recommendedName>
</protein>
<accession>A0A561SXM2</accession>
<evidence type="ECO:0000259" key="1">
    <source>
        <dbReference type="Pfam" id="PF22513"/>
    </source>
</evidence>
<gene>
    <name evidence="2" type="ORF">FHX44_115515</name>
</gene>
<dbReference type="EMBL" id="VIWU01000001">
    <property type="protein sequence ID" value="TWF79582.1"/>
    <property type="molecule type" value="Genomic_DNA"/>
</dbReference>
<dbReference type="InterPro" id="IPR010985">
    <property type="entry name" value="Ribbon_hlx_hlx"/>
</dbReference>
<reference evidence="2 3" key="1">
    <citation type="submission" date="2019-06" db="EMBL/GenBank/DDBJ databases">
        <title>Sequencing the genomes of 1000 actinobacteria strains.</title>
        <authorList>
            <person name="Klenk H.-P."/>
        </authorList>
    </citation>
    <scope>NUCLEOTIDE SEQUENCE [LARGE SCALE GENOMIC DNA]</scope>
    <source>
        <strain evidence="2 3">DSM 45671</strain>
    </source>
</reference>
<evidence type="ECO:0000313" key="3">
    <source>
        <dbReference type="Proteomes" id="UP000321261"/>
    </source>
</evidence>
<dbReference type="Pfam" id="PF22513">
    <property type="entry name" value="FitA-like_RHH"/>
    <property type="match status" value="1"/>
</dbReference>
<comment type="caution">
    <text evidence="2">The sequence shown here is derived from an EMBL/GenBank/DDBJ whole genome shotgun (WGS) entry which is preliminary data.</text>
</comment>
<dbReference type="AlphaFoldDB" id="A0A561SXM2"/>